<proteinExistence type="predicted"/>
<evidence type="ECO:0000313" key="3">
    <source>
        <dbReference type="Proteomes" id="UP000019373"/>
    </source>
</evidence>
<dbReference type="EMBL" id="KE720721">
    <property type="protein sequence ID" value="ERF76762.1"/>
    <property type="molecule type" value="Genomic_DNA"/>
</dbReference>
<dbReference type="OrthoDB" id="5332316at2759"/>
<dbReference type="RefSeq" id="XP_007785974.1">
    <property type="nucleotide sequence ID" value="XM_007787784.1"/>
</dbReference>
<dbReference type="eggNOG" id="ENOG502SPB4">
    <property type="taxonomic scope" value="Eukaryota"/>
</dbReference>
<evidence type="ECO:0000256" key="1">
    <source>
        <dbReference type="SAM" id="MobiDB-lite"/>
    </source>
</evidence>
<protein>
    <submittedName>
        <fullName evidence="2">Uncharacterized protein</fullName>
    </submittedName>
</protein>
<feature type="region of interest" description="Disordered" evidence="1">
    <location>
        <begin position="71"/>
        <end position="116"/>
    </location>
</feature>
<dbReference type="AlphaFoldDB" id="U1GGG5"/>
<name>U1GGG5_ENDPU</name>
<dbReference type="Proteomes" id="UP000019373">
    <property type="component" value="Unassembled WGS sequence"/>
</dbReference>
<sequence>MPSLGTGGVGSGSPSASQIQILGEAALPLPCLASAIPMRWIVQSRRVLLSNELWPAISKFASSNLRKHRYLSTGNPEEQTPPQDTSWLEEESQHKDNVAQPQGATASPISSPEMSVGRGVEIDKRGQIRVVSRARAEKPCRTILIVPAASTSLTRADFIRLLPEKNRTDSGAMGSTIPGRHPTTLDRLPYWIVVFRTPFLAATYQSRLRWYHENAVKNLPTHPLQAALIWGRGLTPPPGYIDPESGEDVWKRMLEYCLLQPRQSFGVTALLPYFPPSIMQSIQRHARWAEYDQLRSWTVLVRIDGGHLGQAAFARFLKEDGIARNRAWDIMSPYPAGTSWHDLPSHETPASISEEGSVPPGNMGLQIFGIKFRSEGEALRFWATWHRRPFPFLTEDASAPGHSAPLLHVETVW</sequence>
<dbReference type="GeneID" id="19237355"/>
<accession>U1GGG5</accession>
<evidence type="ECO:0000313" key="2">
    <source>
        <dbReference type="EMBL" id="ERF76762.1"/>
    </source>
</evidence>
<gene>
    <name evidence="2" type="ORF">EPUS_02301</name>
</gene>
<dbReference type="HOGENOM" id="CLU_665688_0_0_1"/>
<keyword evidence="3" id="KW-1185">Reference proteome</keyword>
<feature type="compositionally biased region" description="Polar residues" evidence="1">
    <location>
        <begin position="72"/>
        <end position="86"/>
    </location>
</feature>
<reference evidence="3" key="1">
    <citation type="journal article" date="2014" name="BMC Genomics">
        <title>Genome characteristics reveal the impact of lichenization on lichen-forming fungus Endocarpon pusillum Hedwig (Verrucariales, Ascomycota).</title>
        <authorList>
            <person name="Wang Y.-Y."/>
            <person name="Liu B."/>
            <person name="Zhang X.-Y."/>
            <person name="Zhou Q.-M."/>
            <person name="Zhang T."/>
            <person name="Li H."/>
            <person name="Yu Y.-F."/>
            <person name="Zhang X.-L."/>
            <person name="Hao X.-Y."/>
            <person name="Wang M."/>
            <person name="Wang L."/>
            <person name="Wei J.-C."/>
        </authorList>
    </citation>
    <scope>NUCLEOTIDE SEQUENCE [LARGE SCALE GENOMIC DNA]</scope>
    <source>
        <strain evidence="3">Z07020 / HMAS-L-300199</strain>
    </source>
</reference>
<organism evidence="2 3">
    <name type="scientific">Endocarpon pusillum (strain Z07020 / HMAS-L-300199)</name>
    <name type="common">Lichen-forming fungus</name>
    <dbReference type="NCBI Taxonomy" id="1263415"/>
    <lineage>
        <taxon>Eukaryota</taxon>
        <taxon>Fungi</taxon>
        <taxon>Dikarya</taxon>
        <taxon>Ascomycota</taxon>
        <taxon>Pezizomycotina</taxon>
        <taxon>Eurotiomycetes</taxon>
        <taxon>Chaetothyriomycetidae</taxon>
        <taxon>Verrucariales</taxon>
        <taxon>Verrucariaceae</taxon>
        <taxon>Endocarpon</taxon>
    </lineage>
</organism>
<feature type="compositionally biased region" description="Polar residues" evidence="1">
    <location>
        <begin position="99"/>
        <end position="113"/>
    </location>
</feature>
<dbReference type="OMA" id="RSNTWIL"/>